<keyword evidence="2" id="KW-1185">Reference proteome</keyword>
<dbReference type="RefSeq" id="XP_041196585.1">
    <property type="nucleotide sequence ID" value="XM_041344361.1"/>
</dbReference>
<accession>A0A9P7JH04</accession>
<dbReference type="EMBL" id="JABBWG010000006">
    <property type="protein sequence ID" value="KAG1821845.1"/>
    <property type="molecule type" value="Genomic_DNA"/>
</dbReference>
<dbReference type="GeneID" id="64638377"/>
<proteinExistence type="predicted"/>
<organism evidence="1 2">
    <name type="scientific">Suillus subaureus</name>
    <dbReference type="NCBI Taxonomy" id="48587"/>
    <lineage>
        <taxon>Eukaryota</taxon>
        <taxon>Fungi</taxon>
        <taxon>Dikarya</taxon>
        <taxon>Basidiomycota</taxon>
        <taxon>Agaricomycotina</taxon>
        <taxon>Agaricomycetes</taxon>
        <taxon>Agaricomycetidae</taxon>
        <taxon>Boletales</taxon>
        <taxon>Suillineae</taxon>
        <taxon>Suillaceae</taxon>
        <taxon>Suillus</taxon>
    </lineage>
</organism>
<dbReference type="Proteomes" id="UP000807769">
    <property type="component" value="Unassembled WGS sequence"/>
</dbReference>
<sequence length="80" mass="9106">MQRTTKASVMLCAFASAVPLPHSIQLQHISCPLVLEGACRCPNRMQWRCQSSRLWLSMLVTTHRRNDIVAIHRTISKLCC</sequence>
<dbReference type="AlphaFoldDB" id="A0A9P7JH04"/>
<evidence type="ECO:0000313" key="2">
    <source>
        <dbReference type="Proteomes" id="UP000807769"/>
    </source>
</evidence>
<protein>
    <submittedName>
        <fullName evidence="1">Uncharacterized protein</fullName>
    </submittedName>
</protein>
<comment type="caution">
    <text evidence="1">The sequence shown here is derived from an EMBL/GenBank/DDBJ whole genome shotgun (WGS) entry which is preliminary data.</text>
</comment>
<name>A0A9P7JH04_9AGAM</name>
<reference evidence="1" key="1">
    <citation type="journal article" date="2020" name="New Phytol.">
        <title>Comparative genomics reveals dynamic genome evolution in host specialist ectomycorrhizal fungi.</title>
        <authorList>
            <person name="Lofgren L.A."/>
            <person name="Nguyen N.H."/>
            <person name="Vilgalys R."/>
            <person name="Ruytinx J."/>
            <person name="Liao H.L."/>
            <person name="Branco S."/>
            <person name="Kuo A."/>
            <person name="LaButti K."/>
            <person name="Lipzen A."/>
            <person name="Andreopoulos W."/>
            <person name="Pangilinan J."/>
            <person name="Riley R."/>
            <person name="Hundley H."/>
            <person name="Na H."/>
            <person name="Barry K."/>
            <person name="Grigoriev I.V."/>
            <person name="Stajich J.E."/>
            <person name="Kennedy P.G."/>
        </authorList>
    </citation>
    <scope>NUCLEOTIDE SEQUENCE</scope>
    <source>
        <strain evidence="1">MN1</strain>
    </source>
</reference>
<evidence type="ECO:0000313" key="1">
    <source>
        <dbReference type="EMBL" id="KAG1821845.1"/>
    </source>
</evidence>
<gene>
    <name evidence="1" type="ORF">BJ212DRAFT_926278</name>
</gene>